<evidence type="ECO:0000256" key="3">
    <source>
        <dbReference type="ARBA" id="ARBA00022989"/>
    </source>
</evidence>
<protein>
    <submittedName>
        <fullName evidence="8">ABC transporter ATP-binding protein</fullName>
    </submittedName>
</protein>
<keyword evidence="9" id="KW-1185">Reference proteome</keyword>
<evidence type="ECO:0000313" key="8">
    <source>
        <dbReference type="EMBL" id="GID61430.1"/>
    </source>
</evidence>
<evidence type="ECO:0000256" key="1">
    <source>
        <dbReference type="ARBA" id="ARBA00004141"/>
    </source>
</evidence>
<dbReference type="PANTHER" id="PTHR43229:SF6">
    <property type="entry name" value="ABC-TYPE MULTIDRUG TRANSPORT SYSTEM, PERMEASE COMPONENT"/>
    <property type="match status" value="1"/>
</dbReference>
<feature type="transmembrane region" description="Helical" evidence="6">
    <location>
        <begin position="139"/>
        <end position="160"/>
    </location>
</feature>
<organism evidence="8 9">
    <name type="scientific">Actinoplanes couchii</name>
    <dbReference type="NCBI Taxonomy" id="403638"/>
    <lineage>
        <taxon>Bacteria</taxon>
        <taxon>Bacillati</taxon>
        <taxon>Actinomycetota</taxon>
        <taxon>Actinomycetes</taxon>
        <taxon>Micromonosporales</taxon>
        <taxon>Micromonosporaceae</taxon>
        <taxon>Actinoplanes</taxon>
    </lineage>
</organism>
<evidence type="ECO:0000256" key="4">
    <source>
        <dbReference type="ARBA" id="ARBA00023136"/>
    </source>
</evidence>
<dbReference type="PRINTS" id="PR00164">
    <property type="entry name" value="ABC2TRNSPORT"/>
</dbReference>
<dbReference type="EMBL" id="BOMG01000126">
    <property type="protein sequence ID" value="GID61430.1"/>
    <property type="molecule type" value="Genomic_DNA"/>
</dbReference>
<feature type="transmembrane region" description="Helical" evidence="6">
    <location>
        <begin position="231"/>
        <end position="248"/>
    </location>
</feature>
<keyword evidence="5" id="KW-0046">Antibiotic resistance</keyword>
<accession>A0ABQ3XSJ0</accession>
<dbReference type="InterPro" id="IPR000412">
    <property type="entry name" value="ABC_2_transport"/>
</dbReference>
<feature type="transmembrane region" description="Helical" evidence="6">
    <location>
        <begin position="172"/>
        <end position="195"/>
    </location>
</feature>
<keyword evidence="8" id="KW-0547">Nucleotide-binding</keyword>
<dbReference type="InterPro" id="IPR051784">
    <property type="entry name" value="Nod_factor_ABC_transporter"/>
</dbReference>
<keyword evidence="2 6" id="KW-0812">Transmembrane</keyword>
<evidence type="ECO:0000256" key="5">
    <source>
        <dbReference type="ARBA" id="ARBA00023251"/>
    </source>
</evidence>
<comment type="subcellular location">
    <subcellularLocation>
        <location evidence="1">Membrane</location>
        <topology evidence="1">Multi-pass membrane protein</topology>
    </subcellularLocation>
</comment>
<evidence type="ECO:0000256" key="6">
    <source>
        <dbReference type="SAM" id="Phobius"/>
    </source>
</evidence>
<keyword evidence="4 6" id="KW-0472">Membrane</keyword>
<reference evidence="8 9" key="1">
    <citation type="submission" date="2021-01" db="EMBL/GenBank/DDBJ databases">
        <title>Whole genome shotgun sequence of Actinoplanes couchii NBRC 106145.</title>
        <authorList>
            <person name="Komaki H."/>
            <person name="Tamura T."/>
        </authorList>
    </citation>
    <scope>NUCLEOTIDE SEQUENCE [LARGE SCALE GENOMIC DNA]</scope>
    <source>
        <strain evidence="8 9">NBRC 106145</strain>
    </source>
</reference>
<dbReference type="GO" id="GO:0005524">
    <property type="term" value="F:ATP binding"/>
    <property type="evidence" value="ECO:0007669"/>
    <property type="project" value="UniProtKB-KW"/>
</dbReference>
<proteinExistence type="predicted"/>
<sequence>MSAIRIFWIGGLISFRALFHWLNPWIYVPTLLVAPLFQILLFVYVGRAARIESDSFFLIGNALQGAAVPCLFAMGHTIAGERFTQTLGLLLTTPASRVPLFLGRAAPVVANGWIVSMFGLGVGGVLVGVDIPPDRWVPLALVVALASASCTGLGLINAALGLKVRQTATFSNIIVGILLVVCGVNVPLAALPTWLRAVSEWLPLTHAVEAARLLADGDTLRSVVPLLGREAGLAAGFIVVGLVILRAFERSSRRTASLERQ</sequence>
<dbReference type="PANTHER" id="PTHR43229">
    <property type="entry name" value="NODULATION PROTEIN J"/>
    <property type="match status" value="1"/>
</dbReference>
<dbReference type="RefSeq" id="WP_203809391.1">
    <property type="nucleotide sequence ID" value="NZ_BAAAQE010000104.1"/>
</dbReference>
<dbReference type="Proteomes" id="UP000612282">
    <property type="component" value="Unassembled WGS sequence"/>
</dbReference>
<keyword evidence="8" id="KW-0067">ATP-binding</keyword>
<dbReference type="InterPro" id="IPR013525">
    <property type="entry name" value="ABC2_TM"/>
</dbReference>
<dbReference type="PIRSF" id="PIRSF006648">
    <property type="entry name" value="DrrB"/>
    <property type="match status" value="1"/>
</dbReference>
<feature type="transmembrane region" description="Helical" evidence="6">
    <location>
        <begin position="105"/>
        <end position="127"/>
    </location>
</feature>
<evidence type="ECO:0000259" key="7">
    <source>
        <dbReference type="Pfam" id="PF01061"/>
    </source>
</evidence>
<feature type="domain" description="ABC-2 type transporter transmembrane" evidence="7">
    <location>
        <begin position="23"/>
        <end position="212"/>
    </location>
</feature>
<name>A0ABQ3XSJ0_9ACTN</name>
<keyword evidence="3 6" id="KW-1133">Transmembrane helix</keyword>
<evidence type="ECO:0000256" key="2">
    <source>
        <dbReference type="ARBA" id="ARBA00022692"/>
    </source>
</evidence>
<evidence type="ECO:0000313" key="9">
    <source>
        <dbReference type="Proteomes" id="UP000612282"/>
    </source>
</evidence>
<feature type="transmembrane region" description="Helical" evidence="6">
    <location>
        <begin position="25"/>
        <end position="45"/>
    </location>
</feature>
<dbReference type="Pfam" id="PF01061">
    <property type="entry name" value="ABC2_membrane"/>
    <property type="match status" value="1"/>
</dbReference>
<comment type="caution">
    <text evidence="8">The sequence shown here is derived from an EMBL/GenBank/DDBJ whole genome shotgun (WGS) entry which is preliminary data.</text>
</comment>
<gene>
    <name evidence="8" type="ORF">Aco03nite_098340</name>
</gene>